<evidence type="ECO:0000313" key="2">
    <source>
        <dbReference type="Proteomes" id="UP000231658"/>
    </source>
</evidence>
<gene>
    <name evidence="1" type="ORF">MTBPR1_20102</name>
</gene>
<keyword evidence="2" id="KW-1185">Reference proteome</keyword>
<proteinExistence type="predicted"/>
<protein>
    <submittedName>
        <fullName evidence="1">Uncharacterized protein</fullName>
    </submittedName>
</protein>
<evidence type="ECO:0000313" key="1">
    <source>
        <dbReference type="EMBL" id="SCA56254.1"/>
    </source>
</evidence>
<dbReference type="Proteomes" id="UP000231658">
    <property type="component" value="Unassembled WGS sequence"/>
</dbReference>
<organism evidence="1 2">
    <name type="scientific">Candidatus Terasakiella magnetica</name>
    <dbReference type="NCBI Taxonomy" id="1867952"/>
    <lineage>
        <taxon>Bacteria</taxon>
        <taxon>Pseudomonadati</taxon>
        <taxon>Pseudomonadota</taxon>
        <taxon>Alphaproteobacteria</taxon>
        <taxon>Rhodospirillales</taxon>
        <taxon>Terasakiellaceae</taxon>
        <taxon>Terasakiella</taxon>
    </lineage>
</organism>
<dbReference type="AlphaFoldDB" id="A0A1C3RGC0"/>
<dbReference type="STRING" id="1867952.MTBPR1_20102"/>
<dbReference type="RefSeq" id="WP_069186931.1">
    <property type="nucleotide sequence ID" value="NZ_FLYE01000012.1"/>
</dbReference>
<dbReference type="OrthoDB" id="9897661at2"/>
<name>A0A1C3RGC0_9PROT</name>
<sequence>MGIRETGRFEQKNTTKAFTHFHQLFDEPNDPQELQHLRENTCLSKLSAQDVERLTRPVPYSVRYFKSKRRGFFWRLITAQFEHLLSNATISRNNLAAYFDLFTTLYGRQNIINANEECLKLVKNLHADNGQSLSVQQFYNHPTSKIILTDFVETLSGQIKENPKERVNWMVNFLKKRCLVYKNKPHTEAELKTILQELKLL</sequence>
<dbReference type="EMBL" id="FLYE01000012">
    <property type="protein sequence ID" value="SCA56254.1"/>
    <property type="molecule type" value="Genomic_DNA"/>
</dbReference>
<accession>A0A1C3RGC0</accession>
<reference evidence="1 2" key="1">
    <citation type="submission" date="2016-07" db="EMBL/GenBank/DDBJ databases">
        <authorList>
            <person name="Lefevre C.T."/>
        </authorList>
    </citation>
    <scope>NUCLEOTIDE SEQUENCE [LARGE SCALE GENOMIC DNA]</scope>
    <source>
        <strain evidence="1">PR1</strain>
    </source>
</reference>